<dbReference type="InterPro" id="IPR039424">
    <property type="entry name" value="SBP_5"/>
</dbReference>
<comment type="caution">
    <text evidence="4">The sequence shown here is derived from an EMBL/GenBank/DDBJ whole genome shotgun (WGS) entry which is preliminary data.</text>
</comment>
<dbReference type="EMBL" id="MCWU01000017">
    <property type="protein sequence ID" value="PMJ67750.1"/>
    <property type="molecule type" value="Genomic_DNA"/>
</dbReference>
<sequence length="508" mass="57980">MGNLKRKLERYEKIFQAFGPGVSHCQVNQLATLLHVSERHVQTLLKAMTAQGWIEWQASSGRSKKAQLTCLVEPIEACYQYAQTQADVGNIEQVFSTLSFNGRNAGAELQAFLSSTNSSAQNIAYIPFHRELEALHPQRVLRRTERFLVMQVCQRLTSVKHGKLYGDLAYHWQPNQDATQWRFQIRNGVHFHNGRTLEPQDIARNLNLLCQNKIWRRCYQHIDEVSISAGNVIVVKLNQPDWHLPRLLARAEASVFDHSSATDRLIGSGAFSLDIFSSKMLRLSRNNAYSHNTPILNRVELWVYPEWAQSKACAQNQVCVKLPEKTTTVRGDGHSSQPDFGSTFFKIQSPMLVKTAREFTVEDTSECQTLFEQLSVSGDSKTSVEYGHYLTNYLTTKDVALCSIIDENDTFTSWFSFFARFPFEDLTLPPEMFENLSESLASIRREPNIKLATSKLLAMRHWLNEAEIVVELKQESFNLEVSEKIHGAQVNGFGWCELDKLWVSHLSV</sequence>
<evidence type="ECO:0000313" key="5">
    <source>
        <dbReference type="Proteomes" id="UP000235330"/>
    </source>
</evidence>
<evidence type="ECO:0000313" key="4">
    <source>
        <dbReference type="EMBL" id="PMJ67750.1"/>
    </source>
</evidence>
<dbReference type="RefSeq" id="WP_102516085.1">
    <property type="nucleotide sequence ID" value="NZ_CAWNSM010000017.1"/>
</dbReference>
<feature type="domain" description="Solute-binding protein family 5" evidence="2">
    <location>
        <begin position="163"/>
        <end position="316"/>
    </location>
</feature>
<protein>
    <submittedName>
        <fullName evidence="4">Peptide ABC transporter substrate-binding protein</fullName>
    </submittedName>
</protein>
<dbReference type="InterPro" id="IPR000914">
    <property type="entry name" value="SBP_5_dom"/>
</dbReference>
<dbReference type="PANTHER" id="PTHR30290:SF72">
    <property type="entry name" value="HTH-TYPE TRANSCRIPTIONAL REGULATOR SGRR"/>
    <property type="match status" value="1"/>
</dbReference>
<dbReference type="AlphaFoldDB" id="A0A2N7FEM8"/>
<dbReference type="Pfam" id="PF00496">
    <property type="entry name" value="SBP_bac_5"/>
    <property type="match status" value="1"/>
</dbReference>
<dbReference type="GO" id="GO:1904680">
    <property type="term" value="F:peptide transmembrane transporter activity"/>
    <property type="evidence" value="ECO:0007669"/>
    <property type="project" value="TreeGrafter"/>
</dbReference>
<dbReference type="GO" id="GO:0003677">
    <property type="term" value="F:DNA binding"/>
    <property type="evidence" value="ECO:0007669"/>
    <property type="project" value="UniProtKB-KW"/>
</dbReference>
<evidence type="ECO:0000259" key="2">
    <source>
        <dbReference type="Pfam" id="PF00496"/>
    </source>
</evidence>
<dbReference type="Proteomes" id="UP000235330">
    <property type="component" value="Unassembled WGS sequence"/>
</dbReference>
<dbReference type="InterPro" id="IPR025370">
    <property type="entry name" value="SgrR_HTH_N"/>
</dbReference>
<reference evidence="5" key="1">
    <citation type="submission" date="2016-07" db="EMBL/GenBank/DDBJ databases">
        <title>Nontailed viruses are major unrecognized killers of bacteria in the ocean.</title>
        <authorList>
            <person name="Kauffman K."/>
            <person name="Hussain F."/>
            <person name="Yang J."/>
            <person name="Arevalo P."/>
            <person name="Brown J."/>
            <person name="Cutler M."/>
            <person name="Kelly L."/>
            <person name="Polz M.F."/>
        </authorList>
    </citation>
    <scope>NUCLEOTIDE SEQUENCE [LARGE SCALE GENOMIC DNA]</scope>
    <source>
        <strain evidence="5">10N.261.55.E11</strain>
    </source>
</reference>
<gene>
    <name evidence="4" type="ORF">BCU17_16435</name>
</gene>
<proteinExistence type="predicted"/>
<dbReference type="GO" id="GO:0015833">
    <property type="term" value="P:peptide transport"/>
    <property type="evidence" value="ECO:0007669"/>
    <property type="project" value="TreeGrafter"/>
</dbReference>
<organism evidence="4 5">
    <name type="scientific">Vibrio splendidus</name>
    <dbReference type="NCBI Taxonomy" id="29497"/>
    <lineage>
        <taxon>Bacteria</taxon>
        <taxon>Pseudomonadati</taxon>
        <taxon>Pseudomonadota</taxon>
        <taxon>Gammaproteobacteria</taxon>
        <taxon>Vibrionales</taxon>
        <taxon>Vibrionaceae</taxon>
        <taxon>Vibrio</taxon>
    </lineage>
</organism>
<dbReference type="SUPFAM" id="SSF53850">
    <property type="entry name" value="Periplasmic binding protein-like II"/>
    <property type="match status" value="1"/>
</dbReference>
<dbReference type="PANTHER" id="PTHR30290">
    <property type="entry name" value="PERIPLASMIC BINDING COMPONENT OF ABC TRANSPORTER"/>
    <property type="match status" value="1"/>
</dbReference>
<feature type="domain" description="Transcriptional regulator SgrR N-terminal HTH" evidence="3">
    <location>
        <begin position="6"/>
        <end position="114"/>
    </location>
</feature>
<dbReference type="Gene3D" id="3.40.190.10">
    <property type="entry name" value="Periplasmic binding protein-like II"/>
    <property type="match status" value="1"/>
</dbReference>
<keyword evidence="1" id="KW-0238">DNA-binding</keyword>
<evidence type="ECO:0000259" key="3">
    <source>
        <dbReference type="Pfam" id="PF12793"/>
    </source>
</evidence>
<evidence type="ECO:0000256" key="1">
    <source>
        <dbReference type="ARBA" id="ARBA00023125"/>
    </source>
</evidence>
<name>A0A2N7FEM8_VIBSP</name>
<dbReference type="Pfam" id="PF12793">
    <property type="entry name" value="SgrR_N"/>
    <property type="match status" value="1"/>
</dbReference>
<accession>A0A2N7FEM8</accession>